<dbReference type="GO" id="GO:0090729">
    <property type="term" value="F:toxin activity"/>
    <property type="evidence" value="ECO:0007669"/>
    <property type="project" value="UniProtKB-KW"/>
</dbReference>
<sequence>MILIDTNVLSELMKAKPALEVLSWIDQQPAGQLYISSITVAEILYGIARLPDGKRKTAFADLAKLMFDEDFAGRILPFDTDAAIRYASLAAASEAKGRVSDMVDAQIAAIAALYDAPVATRNVRHFDHLGVSVINPWVD</sequence>
<dbReference type="InterPro" id="IPR029060">
    <property type="entry name" value="PIN-like_dom_sf"/>
</dbReference>
<accession>A0A1M7JPD7</accession>
<evidence type="ECO:0000256" key="5">
    <source>
        <dbReference type="ARBA" id="ARBA00022801"/>
    </source>
</evidence>
<keyword evidence="3 8" id="KW-0540">Nuclease</keyword>
<keyword evidence="2 8" id="KW-1277">Toxin-antitoxin system</keyword>
<comment type="similarity">
    <text evidence="7 8">Belongs to the PINc/VapC protein family.</text>
</comment>
<dbReference type="GO" id="GO:0016787">
    <property type="term" value="F:hydrolase activity"/>
    <property type="evidence" value="ECO:0007669"/>
    <property type="project" value="UniProtKB-KW"/>
</dbReference>
<reference evidence="11" key="1">
    <citation type="submission" date="2016-11" db="EMBL/GenBank/DDBJ databases">
        <authorList>
            <person name="Varghese N."/>
            <person name="Submissions S."/>
        </authorList>
    </citation>
    <scope>NUCLEOTIDE SEQUENCE [LARGE SCALE GENOMIC DNA]</scope>
    <source>
        <strain evidence="11">CECT 8089</strain>
    </source>
</reference>
<evidence type="ECO:0000256" key="8">
    <source>
        <dbReference type="HAMAP-Rule" id="MF_00265"/>
    </source>
</evidence>
<evidence type="ECO:0000256" key="2">
    <source>
        <dbReference type="ARBA" id="ARBA00022649"/>
    </source>
</evidence>
<dbReference type="InterPro" id="IPR022907">
    <property type="entry name" value="VapC_family"/>
</dbReference>
<name>A0A1M7JPD7_9GAMM</name>
<evidence type="ECO:0000313" key="10">
    <source>
        <dbReference type="EMBL" id="SHM54892.1"/>
    </source>
</evidence>
<feature type="binding site" evidence="8">
    <location>
        <position position="5"/>
    </location>
    <ligand>
        <name>Mg(2+)</name>
        <dbReference type="ChEBI" id="CHEBI:18420"/>
    </ligand>
</feature>
<dbReference type="PANTHER" id="PTHR33653">
    <property type="entry name" value="RIBONUCLEASE VAPC2"/>
    <property type="match status" value="1"/>
</dbReference>
<comment type="cofactor">
    <cofactor evidence="1 8">
        <name>Mg(2+)</name>
        <dbReference type="ChEBI" id="CHEBI:18420"/>
    </cofactor>
</comment>
<proteinExistence type="inferred from homology"/>
<keyword evidence="4 8" id="KW-0479">Metal-binding</keyword>
<dbReference type="EC" id="3.1.-.-" evidence="8"/>
<comment type="function">
    <text evidence="8">Toxic component of a toxin-antitoxin (TA) system. An RNase.</text>
</comment>
<dbReference type="Proteomes" id="UP000184305">
    <property type="component" value="Unassembled WGS sequence"/>
</dbReference>
<keyword evidence="5 8" id="KW-0378">Hydrolase</keyword>
<dbReference type="GO" id="GO:0000287">
    <property type="term" value="F:magnesium ion binding"/>
    <property type="evidence" value="ECO:0007669"/>
    <property type="project" value="UniProtKB-UniRule"/>
</dbReference>
<dbReference type="InterPro" id="IPR002716">
    <property type="entry name" value="PIN_dom"/>
</dbReference>
<dbReference type="OrthoDB" id="9804823at2"/>
<evidence type="ECO:0000256" key="6">
    <source>
        <dbReference type="ARBA" id="ARBA00022842"/>
    </source>
</evidence>
<dbReference type="HAMAP" id="MF_00265">
    <property type="entry name" value="VapC_Nob1"/>
    <property type="match status" value="1"/>
</dbReference>
<keyword evidence="8" id="KW-0800">Toxin</keyword>
<dbReference type="GO" id="GO:0004540">
    <property type="term" value="F:RNA nuclease activity"/>
    <property type="evidence" value="ECO:0007669"/>
    <property type="project" value="InterPro"/>
</dbReference>
<dbReference type="STRING" id="1220495.SAMN05216288_3814"/>
<feature type="binding site" evidence="8">
    <location>
        <position position="104"/>
    </location>
    <ligand>
        <name>Mg(2+)</name>
        <dbReference type="ChEBI" id="CHEBI:18420"/>
    </ligand>
</feature>
<dbReference type="AlphaFoldDB" id="A0A1M7JPD7"/>
<dbReference type="PANTHER" id="PTHR33653:SF1">
    <property type="entry name" value="RIBONUCLEASE VAPC2"/>
    <property type="match status" value="1"/>
</dbReference>
<dbReference type="EMBL" id="FRBQ01000006">
    <property type="protein sequence ID" value="SHM54892.1"/>
    <property type="molecule type" value="Genomic_DNA"/>
</dbReference>
<keyword evidence="11" id="KW-1185">Reference proteome</keyword>
<dbReference type="Pfam" id="PF01850">
    <property type="entry name" value="PIN"/>
    <property type="match status" value="1"/>
</dbReference>
<evidence type="ECO:0000259" key="9">
    <source>
        <dbReference type="Pfam" id="PF01850"/>
    </source>
</evidence>
<dbReference type="InterPro" id="IPR050556">
    <property type="entry name" value="Type_II_TA_system_RNase"/>
</dbReference>
<evidence type="ECO:0000256" key="7">
    <source>
        <dbReference type="ARBA" id="ARBA00038093"/>
    </source>
</evidence>
<evidence type="ECO:0000313" key="11">
    <source>
        <dbReference type="Proteomes" id="UP000184305"/>
    </source>
</evidence>
<evidence type="ECO:0000256" key="3">
    <source>
        <dbReference type="ARBA" id="ARBA00022722"/>
    </source>
</evidence>
<keyword evidence="6 8" id="KW-0460">Magnesium</keyword>
<feature type="domain" description="PIN" evidence="9">
    <location>
        <begin position="2"/>
        <end position="128"/>
    </location>
</feature>
<gene>
    <name evidence="8" type="primary">vapC</name>
    <name evidence="10" type="ORF">SAMN05216288_3814</name>
</gene>
<dbReference type="RefSeq" id="WP_073267048.1">
    <property type="nucleotide sequence ID" value="NZ_FRBQ01000006.1"/>
</dbReference>
<organism evidence="10 11">
    <name type="scientific">Phytopseudomonas punonensis</name>
    <dbReference type="NCBI Taxonomy" id="1220495"/>
    <lineage>
        <taxon>Bacteria</taxon>
        <taxon>Pseudomonadati</taxon>
        <taxon>Pseudomonadota</taxon>
        <taxon>Gammaproteobacteria</taxon>
        <taxon>Pseudomonadales</taxon>
        <taxon>Pseudomonadaceae</taxon>
        <taxon>Phytopseudomonas</taxon>
    </lineage>
</organism>
<dbReference type="CDD" id="cd18731">
    <property type="entry name" value="PIN_NgFitB-like"/>
    <property type="match status" value="1"/>
</dbReference>
<dbReference type="SUPFAM" id="SSF88723">
    <property type="entry name" value="PIN domain-like"/>
    <property type="match status" value="1"/>
</dbReference>
<protein>
    <recommendedName>
        <fullName evidence="8">Ribonuclease VapC</fullName>
        <shortName evidence="8">RNase VapC</shortName>
        <ecNumber evidence="8">3.1.-.-</ecNumber>
    </recommendedName>
    <alternativeName>
        <fullName evidence="8">Toxin VapC</fullName>
    </alternativeName>
</protein>
<evidence type="ECO:0000256" key="4">
    <source>
        <dbReference type="ARBA" id="ARBA00022723"/>
    </source>
</evidence>
<dbReference type="Gene3D" id="3.40.50.1010">
    <property type="entry name" value="5'-nuclease"/>
    <property type="match status" value="1"/>
</dbReference>
<evidence type="ECO:0000256" key="1">
    <source>
        <dbReference type="ARBA" id="ARBA00001946"/>
    </source>
</evidence>